<sequence>MTRPNQLARTLARFDALPTALRVRLVSLVLGRIVPLVGTAGLRFEEVSARRVVVGIRNRRPVQNHIQGVHAAGMALLAETATGFSVGMHLPDDKLPLIKTMQIDYLRRAQGDLRAEAHLSEEQIALMHAQDKGEVTVAVRITDAAGETPIEARMVWAWVPKARR</sequence>
<dbReference type="AlphaFoldDB" id="A0A2U8FWS5"/>
<organism evidence="1 2">
    <name type="scientific">Aquabacterium olei</name>
    <dbReference type="NCBI Taxonomy" id="1296669"/>
    <lineage>
        <taxon>Bacteria</taxon>
        <taxon>Pseudomonadati</taxon>
        <taxon>Pseudomonadota</taxon>
        <taxon>Betaproteobacteria</taxon>
        <taxon>Burkholderiales</taxon>
        <taxon>Aquabacterium</taxon>
    </lineage>
</organism>
<protein>
    <submittedName>
        <fullName evidence="1">DUF4442 domain-containing protein</fullName>
    </submittedName>
</protein>
<evidence type="ECO:0000313" key="2">
    <source>
        <dbReference type="Proteomes" id="UP000244892"/>
    </source>
</evidence>
<proteinExistence type="predicted"/>
<dbReference type="RefSeq" id="WP_109037667.1">
    <property type="nucleotide sequence ID" value="NZ_CP029210.1"/>
</dbReference>
<dbReference type="Proteomes" id="UP000244892">
    <property type="component" value="Chromosome"/>
</dbReference>
<dbReference type="SUPFAM" id="SSF54637">
    <property type="entry name" value="Thioesterase/thiol ester dehydrase-isomerase"/>
    <property type="match status" value="1"/>
</dbReference>
<dbReference type="Pfam" id="PF14539">
    <property type="entry name" value="DUF4442"/>
    <property type="match status" value="1"/>
</dbReference>
<evidence type="ECO:0000313" key="1">
    <source>
        <dbReference type="EMBL" id="AWI54676.1"/>
    </source>
</evidence>
<dbReference type="EMBL" id="CP029210">
    <property type="protein sequence ID" value="AWI54676.1"/>
    <property type="molecule type" value="Genomic_DNA"/>
</dbReference>
<dbReference type="OrthoDB" id="793353at2"/>
<dbReference type="CDD" id="cd03443">
    <property type="entry name" value="PaaI_thioesterase"/>
    <property type="match status" value="1"/>
</dbReference>
<dbReference type="InterPro" id="IPR029069">
    <property type="entry name" value="HotDog_dom_sf"/>
</dbReference>
<name>A0A2U8FWS5_9BURK</name>
<dbReference type="InterPro" id="IPR027961">
    <property type="entry name" value="DUF4442"/>
</dbReference>
<dbReference type="Gene3D" id="3.10.129.10">
    <property type="entry name" value="Hotdog Thioesterase"/>
    <property type="match status" value="1"/>
</dbReference>
<reference evidence="1 2" key="1">
    <citation type="submission" date="2018-05" db="EMBL/GenBank/DDBJ databases">
        <title>complete genome sequence of Aquabacterium olei NBRC 110486.</title>
        <authorList>
            <person name="Tang B."/>
            <person name="Chang J."/>
            <person name="Zhang L."/>
            <person name="Yang H."/>
        </authorList>
    </citation>
    <scope>NUCLEOTIDE SEQUENCE [LARGE SCALE GENOMIC DNA]</scope>
    <source>
        <strain evidence="1 2">NBRC 110486</strain>
    </source>
</reference>
<dbReference type="KEGG" id="aon:DEH84_15520"/>
<accession>A0A2U8FWS5</accession>
<gene>
    <name evidence="1" type="ORF">DEH84_15520</name>
</gene>
<keyword evidence="2" id="KW-1185">Reference proteome</keyword>